<dbReference type="Proteomes" id="UP000256873">
    <property type="component" value="Unassembled WGS sequence"/>
</dbReference>
<proteinExistence type="predicted"/>
<gene>
    <name evidence="1" type="ORF">DWQ54_10970</name>
</gene>
<protein>
    <submittedName>
        <fullName evidence="1">Helix-turn-helix domain-containing protein</fullName>
    </submittedName>
</protein>
<organism evidence="1 2">
    <name type="scientific">Microcystis flos-aquae TF09</name>
    <dbReference type="NCBI Taxonomy" id="2060473"/>
    <lineage>
        <taxon>Bacteria</taxon>
        <taxon>Bacillati</taxon>
        <taxon>Cyanobacteriota</taxon>
        <taxon>Cyanophyceae</taxon>
        <taxon>Oscillatoriophycideae</taxon>
        <taxon>Chroococcales</taxon>
        <taxon>Microcystaceae</taxon>
        <taxon>Microcystis</taxon>
    </lineage>
</organism>
<dbReference type="AlphaFoldDB" id="A0A3E0L7K2"/>
<reference evidence="1 2" key="1">
    <citation type="submission" date="2017-10" db="EMBL/GenBank/DDBJ databases">
        <title>A large-scale comparative metagenomic study reveals the eutrophication-driven functional interactions in six Microcystis-epibionts communities.</title>
        <authorList>
            <person name="Li Q."/>
            <person name="Lin F."/>
        </authorList>
    </citation>
    <scope>NUCLEOTIDE SEQUENCE [LARGE SCALE GENOMIC DNA]</scope>
    <source>
        <strain evidence="1">TF09</strain>
    </source>
</reference>
<name>A0A3E0L7K2_9CHRO</name>
<dbReference type="GO" id="GO:0003677">
    <property type="term" value="F:DNA binding"/>
    <property type="evidence" value="ECO:0007669"/>
    <property type="project" value="InterPro"/>
</dbReference>
<dbReference type="GO" id="GO:0006355">
    <property type="term" value="P:regulation of DNA-templated transcription"/>
    <property type="evidence" value="ECO:0007669"/>
    <property type="project" value="InterPro"/>
</dbReference>
<evidence type="ECO:0000313" key="2">
    <source>
        <dbReference type="Proteomes" id="UP000256873"/>
    </source>
</evidence>
<evidence type="ECO:0000313" key="1">
    <source>
        <dbReference type="EMBL" id="REJ43499.1"/>
    </source>
</evidence>
<dbReference type="EMBL" id="QQWC01000002">
    <property type="protein sequence ID" value="REJ43499.1"/>
    <property type="molecule type" value="Genomic_DNA"/>
</dbReference>
<dbReference type="SUPFAM" id="SSF46894">
    <property type="entry name" value="C-terminal effector domain of the bipartite response regulators"/>
    <property type="match status" value="1"/>
</dbReference>
<sequence length="162" mass="18513">MHNEPFTQAAQQWDLQTLYADLTFAKGKPLTPVEKTHLRGLLCGCSPSEIAEKLHKNPNGVETDLCATVYRYVKNLLDKNNGRIDNWRNITQWLEEAGYKHPSAEIPINNVLPEQSVVNITNINYENKQIVIHFNLAIPTSNNMRSYQNESEKSQDAEKMDT</sequence>
<dbReference type="InterPro" id="IPR016032">
    <property type="entry name" value="Sig_transdc_resp-reg_C-effctor"/>
</dbReference>
<comment type="caution">
    <text evidence="1">The sequence shown here is derived from an EMBL/GenBank/DDBJ whole genome shotgun (WGS) entry which is preliminary data.</text>
</comment>
<accession>A0A3E0L7K2</accession>